<accession>A0AA44DJH8</accession>
<dbReference type="RefSeq" id="WP_168931372.1">
    <property type="nucleotide sequence ID" value="NZ_JABAFD010000002.1"/>
</dbReference>
<dbReference type="AlphaFoldDB" id="A0AA44DJH8"/>
<keyword evidence="1" id="KW-1133">Transmembrane helix</keyword>
<evidence type="ECO:0000313" key="2">
    <source>
        <dbReference type="EMBL" id="NME08824.1"/>
    </source>
</evidence>
<keyword evidence="1" id="KW-0812">Transmembrane</keyword>
<proteinExistence type="predicted"/>
<dbReference type="Proteomes" id="UP000573963">
    <property type="component" value="Unassembled WGS sequence"/>
</dbReference>
<sequence length="168" mass="19501">MKKKYIVAIMFTLIMYTSINYFSVSNANTNTTNISYNTISTTLSEYIKNLRILDNDIYILGKAIFTNLSENKEMSSDIQKDINFTMEKLKTIRNSLLTYSKSIKNDNLEIRSATSLIIAANYYYLALEELNFILDNYKDSDIYDASANFFYDKLLGSQTIDWVDNKNR</sequence>
<dbReference type="EMBL" id="JABAFD010000002">
    <property type="protein sequence ID" value="NME08824.1"/>
    <property type="molecule type" value="Genomic_DNA"/>
</dbReference>
<organism evidence="2 3">
    <name type="scientific">Paraclostridium bifermentans</name>
    <name type="common">Clostridium bifermentans</name>
    <dbReference type="NCBI Taxonomy" id="1490"/>
    <lineage>
        <taxon>Bacteria</taxon>
        <taxon>Bacillati</taxon>
        <taxon>Bacillota</taxon>
        <taxon>Clostridia</taxon>
        <taxon>Peptostreptococcales</taxon>
        <taxon>Peptostreptococcaceae</taxon>
        <taxon>Paraclostridium</taxon>
    </lineage>
</organism>
<evidence type="ECO:0000313" key="3">
    <source>
        <dbReference type="Proteomes" id="UP000573963"/>
    </source>
</evidence>
<evidence type="ECO:0000256" key="1">
    <source>
        <dbReference type="SAM" id="Phobius"/>
    </source>
</evidence>
<feature type="transmembrane region" description="Helical" evidence="1">
    <location>
        <begin position="5"/>
        <end position="24"/>
    </location>
</feature>
<comment type="caution">
    <text evidence="2">The sequence shown here is derived from an EMBL/GenBank/DDBJ whole genome shotgun (WGS) entry which is preliminary data.</text>
</comment>
<reference evidence="2 3" key="1">
    <citation type="submission" date="2020-04" db="EMBL/GenBank/DDBJ databases">
        <authorList>
            <person name="Hitch T.C.A."/>
            <person name="Wylensek D."/>
            <person name="Clavel T."/>
        </authorList>
    </citation>
    <scope>NUCLEOTIDE SEQUENCE [LARGE SCALE GENOMIC DNA]</scope>
    <source>
        <strain evidence="2 3">Med78_4-601-WT-2</strain>
    </source>
</reference>
<gene>
    <name evidence="2" type="ORF">HF875_04785</name>
</gene>
<protein>
    <submittedName>
        <fullName evidence="2">Uncharacterized protein</fullName>
    </submittedName>
</protein>
<name>A0AA44DJH8_PARBF</name>
<keyword evidence="1" id="KW-0472">Membrane</keyword>